<gene>
    <name evidence="3" type="ORF">SAMN02982917_6691</name>
</gene>
<accession>A0A1X7HM98</accession>
<dbReference type="OrthoDB" id="9811352at2"/>
<dbReference type="EMBL" id="FXAK01000009">
    <property type="protein sequence ID" value="SMF89325.1"/>
    <property type="molecule type" value="Genomic_DNA"/>
</dbReference>
<keyword evidence="1" id="KW-0812">Transmembrane</keyword>
<feature type="transmembrane region" description="Helical" evidence="1">
    <location>
        <begin position="190"/>
        <end position="209"/>
    </location>
</feature>
<dbReference type="Pfam" id="PF17991">
    <property type="entry name" value="Thioredoxin_10"/>
    <property type="match status" value="1"/>
</dbReference>
<dbReference type="InterPro" id="IPR013766">
    <property type="entry name" value="Thioredoxin_domain"/>
</dbReference>
<dbReference type="PANTHER" id="PTHR42852:SF13">
    <property type="entry name" value="PROTEIN DIPZ"/>
    <property type="match status" value="1"/>
</dbReference>
<feature type="domain" description="Thioredoxin" evidence="2">
    <location>
        <begin position="235"/>
        <end position="413"/>
    </location>
</feature>
<dbReference type="Pfam" id="PF00578">
    <property type="entry name" value="AhpC-TSA"/>
    <property type="match status" value="1"/>
</dbReference>
<protein>
    <submittedName>
        <fullName evidence="3">Cytochrome c biogenesis protein CcdA</fullName>
    </submittedName>
</protein>
<evidence type="ECO:0000259" key="2">
    <source>
        <dbReference type="PROSITE" id="PS51352"/>
    </source>
</evidence>
<sequence length="589" mass="62033">MILFLVSFLAGALTIASPCILPVVPFVFSRAGQPLFRSILPMLFGMVASFAGVATLSAVGGGWAVETNGAGRAAALALMALFGWTLLSPRAAAVLSRPLVAAGNRLSGRRASVAGSLLLGVATGLLWTPCAGPILGLVLTGAALHGASLQTTLLLAAYAAGAATSLTLALLAGGRLLAAMKRSLGIGQRLRQGLGIAVLAGVGVIALGLDTGLLARLSYAGTSGVEQSLIDRFAPAAPSAAPGAAAASHASGTGLVLADARRVYRSSLSVEGVLPSLDGATDWLNSKPLTKEELRGKVVLIDFWTYSCINCIRTLPYLRAWAEKYRDQGLVVVGVHAPEFAFEKRIANVQKALRDFAITYPVAIDNDFHIWRAFGNSYWPAFYIADATGHIRHHQFGEGGYEQTERVIQDLLAEAAGGRAGDSGLVSPAGQGAQAPADLDDIRSGETYVGYRQAANFASPERDGIDRPQDYSVGALRLNRWGLSGNWTVGPEQARLNRAGGAIVYRFRARDLHLILGPAQDGRPVRFQVTIDGMAPGPDHGTDIDAEGNGTVSETKLYQLVRQAGEVRERTFEVRFLDPGVDAYAFTFG</sequence>
<dbReference type="GO" id="GO:0016491">
    <property type="term" value="F:oxidoreductase activity"/>
    <property type="evidence" value="ECO:0007669"/>
    <property type="project" value="InterPro"/>
</dbReference>
<dbReference type="CDD" id="cd03012">
    <property type="entry name" value="TlpA_like_DipZ_like"/>
    <property type="match status" value="1"/>
</dbReference>
<dbReference type="Gene3D" id="2.60.120.260">
    <property type="entry name" value="Galactose-binding domain-like"/>
    <property type="match status" value="1"/>
</dbReference>
<keyword evidence="1" id="KW-1133">Transmembrane helix</keyword>
<dbReference type="Gene3D" id="3.40.30.10">
    <property type="entry name" value="Glutaredoxin"/>
    <property type="match status" value="1"/>
</dbReference>
<dbReference type="Proteomes" id="UP000192936">
    <property type="component" value="Unassembled WGS sequence"/>
</dbReference>
<dbReference type="PANTHER" id="PTHR42852">
    <property type="entry name" value="THIOL:DISULFIDE INTERCHANGE PROTEIN DSBE"/>
    <property type="match status" value="1"/>
</dbReference>
<evidence type="ECO:0000313" key="4">
    <source>
        <dbReference type="Proteomes" id="UP000192936"/>
    </source>
</evidence>
<feature type="transmembrane region" description="Helical" evidence="1">
    <location>
        <begin position="40"/>
        <end position="63"/>
    </location>
</feature>
<dbReference type="STRING" id="286727.SAMN02982917_6691"/>
<dbReference type="InterPro" id="IPR050553">
    <property type="entry name" value="Thioredoxin_ResA/DsbE_sf"/>
</dbReference>
<dbReference type="AlphaFoldDB" id="A0A1X7HM98"/>
<organism evidence="3 4">
    <name type="scientific">Azospirillum oryzae</name>
    <dbReference type="NCBI Taxonomy" id="286727"/>
    <lineage>
        <taxon>Bacteria</taxon>
        <taxon>Pseudomonadati</taxon>
        <taxon>Pseudomonadota</taxon>
        <taxon>Alphaproteobacteria</taxon>
        <taxon>Rhodospirillales</taxon>
        <taxon>Azospirillaceae</taxon>
        <taxon>Azospirillum</taxon>
    </lineage>
</organism>
<dbReference type="PROSITE" id="PS51352">
    <property type="entry name" value="THIOREDOXIN_2"/>
    <property type="match status" value="1"/>
</dbReference>
<proteinExistence type="predicted"/>
<dbReference type="InterPro" id="IPR000866">
    <property type="entry name" value="AhpC/TSA"/>
</dbReference>
<feature type="transmembrane region" description="Helical" evidence="1">
    <location>
        <begin position="6"/>
        <end position="28"/>
    </location>
</feature>
<evidence type="ECO:0000313" key="3">
    <source>
        <dbReference type="EMBL" id="SMF89325.1"/>
    </source>
</evidence>
<dbReference type="GO" id="GO:0016209">
    <property type="term" value="F:antioxidant activity"/>
    <property type="evidence" value="ECO:0007669"/>
    <property type="project" value="InterPro"/>
</dbReference>
<dbReference type="InterPro" id="IPR036249">
    <property type="entry name" value="Thioredoxin-like_sf"/>
</dbReference>
<name>A0A1X7HM98_9PROT</name>
<feature type="transmembrane region" description="Helical" evidence="1">
    <location>
        <begin position="117"/>
        <end position="143"/>
    </location>
</feature>
<dbReference type="InterPro" id="IPR041017">
    <property type="entry name" value="Thioredoxin_10"/>
</dbReference>
<reference evidence="3 4" key="1">
    <citation type="submission" date="2017-04" db="EMBL/GenBank/DDBJ databases">
        <authorList>
            <person name="Afonso C.L."/>
            <person name="Miller P.J."/>
            <person name="Scott M.A."/>
            <person name="Spackman E."/>
            <person name="Goraichik I."/>
            <person name="Dimitrov K.M."/>
            <person name="Suarez D.L."/>
            <person name="Swayne D.E."/>
        </authorList>
    </citation>
    <scope>NUCLEOTIDE SEQUENCE [LARGE SCALE GENOMIC DNA]</scope>
    <source>
        <strain evidence="3 4">A2P</strain>
    </source>
</reference>
<keyword evidence="1" id="KW-0472">Membrane</keyword>
<evidence type="ECO:0000256" key="1">
    <source>
        <dbReference type="SAM" id="Phobius"/>
    </source>
</evidence>
<feature type="transmembrane region" description="Helical" evidence="1">
    <location>
        <begin position="155"/>
        <end position="178"/>
    </location>
</feature>
<dbReference type="RefSeq" id="WP_085091507.1">
    <property type="nucleotide sequence ID" value="NZ_FXAK01000009.1"/>
</dbReference>
<dbReference type="SUPFAM" id="SSF52833">
    <property type="entry name" value="Thioredoxin-like"/>
    <property type="match status" value="1"/>
</dbReference>